<dbReference type="AlphaFoldDB" id="A0A1H5VUY2"/>
<evidence type="ECO:0000313" key="3">
    <source>
        <dbReference type="Proteomes" id="UP000236745"/>
    </source>
</evidence>
<dbReference type="Proteomes" id="UP000236745">
    <property type="component" value="Unassembled WGS sequence"/>
</dbReference>
<organism evidence="2 3">
    <name type="scientific">Marinobacterium lutimaris</name>
    <dbReference type="NCBI Taxonomy" id="568106"/>
    <lineage>
        <taxon>Bacteria</taxon>
        <taxon>Pseudomonadati</taxon>
        <taxon>Pseudomonadota</taxon>
        <taxon>Gammaproteobacteria</taxon>
        <taxon>Oceanospirillales</taxon>
        <taxon>Oceanospirillaceae</taxon>
        <taxon>Marinobacterium</taxon>
    </lineage>
</organism>
<dbReference type="EMBL" id="FNVQ01000001">
    <property type="protein sequence ID" value="SEF90778.1"/>
    <property type="molecule type" value="Genomic_DNA"/>
</dbReference>
<protein>
    <recommendedName>
        <fullName evidence="4">DUF3604 domain-containing protein</fullName>
    </recommendedName>
</protein>
<dbReference type="InterPro" id="IPR022028">
    <property type="entry name" value="DUF3604"/>
</dbReference>
<keyword evidence="3" id="KW-1185">Reference proteome</keyword>
<gene>
    <name evidence="2" type="ORF">SAMN05444390_101843</name>
</gene>
<evidence type="ECO:0000313" key="2">
    <source>
        <dbReference type="EMBL" id="SEF90778.1"/>
    </source>
</evidence>
<evidence type="ECO:0008006" key="4">
    <source>
        <dbReference type="Google" id="ProtNLM"/>
    </source>
</evidence>
<dbReference type="Gene3D" id="3.20.20.140">
    <property type="entry name" value="Metal-dependent hydrolases"/>
    <property type="match status" value="1"/>
</dbReference>
<evidence type="ECO:0000256" key="1">
    <source>
        <dbReference type="SAM" id="SignalP"/>
    </source>
</evidence>
<feature type="signal peptide" evidence="1">
    <location>
        <begin position="1"/>
        <end position="23"/>
    </location>
</feature>
<keyword evidence="1" id="KW-0732">Signal</keyword>
<dbReference type="RefSeq" id="WP_104001798.1">
    <property type="nucleotide sequence ID" value="NZ_FNVQ01000001.1"/>
</dbReference>
<proteinExistence type="predicted"/>
<dbReference type="Pfam" id="PF12228">
    <property type="entry name" value="DUF3604"/>
    <property type="match status" value="1"/>
</dbReference>
<reference evidence="2 3" key="1">
    <citation type="submission" date="2016-10" db="EMBL/GenBank/DDBJ databases">
        <authorList>
            <person name="de Groot N.N."/>
        </authorList>
    </citation>
    <scope>NUCLEOTIDE SEQUENCE [LARGE SCALE GENOMIC DNA]</scope>
    <source>
        <strain evidence="2 3">DSM 22012</strain>
    </source>
</reference>
<dbReference type="OrthoDB" id="543560at2"/>
<feature type="chain" id="PRO_5009287607" description="DUF3604 domain-containing protein" evidence="1">
    <location>
        <begin position="24"/>
        <end position="603"/>
    </location>
</feature>
<name>A0A1H5VUY2_9GAMM</name>
<accession>A0A1H5VUY2</accession>
<sequence length="603" mass="66195">MKKTLLASVIAALAGAASHSVMANPTQVFWGDTHLHTAYSGDAFAMGNESVDPDTAYRFARGLPVIHPYNRTRVQLNRPLDFLVVADHAEYMGLMQLVRDKSSLLDGAENGQNLIKLWDTKGSKSVYYDAAGALVKGAPYQDLLTKAIRQPIWDKIIKAAEENNKPGEFTTFIGWEWSSMPGGANLHRIVFTDKGGEVAEKFLPYSSADSDRPEDFWNWLDQTSSDTGADFVAIPHNSNISNGLMFNDVDSDGHPISASYARTRMRWEPVAEVTQIKGDSETHPSVSPEDPFADFETFEHVMNFGAGDEEAEVDQVSNYARSALKRGLEIDAKVGANPYKFGMAGSTDSHTGLTTASEPNFWGKFGIDSIPENLDMETTPHADGWSMSAAGMVAVWAEQNTREEIFAAFKRKEVYATTGPRMQVRLFGGFDFAAEDASNNDLAGVGYSKGVAMGGDLSNAPEGKAPSFLIQAVKDPDGANLDRVQLVKGWLDAEGKSHEQVFNVALSDEREDRGADTQPVGNTVNLETGHYSNSIGDTELVTVWQDPDFDASQRAFYYLRVMQIPTPRHTMLDAVALGRSQDEVHFPATIQERAYSSPIWYTP</sequence>